<dbReference type="AlphaFoldDB" id="A0A6L6PD33"/>
<accession>A0A6L6PD33</accession>
<sequence>MRPHVLSLAICALLCSATSTASTSGPTWIWFPGDFEIWLGNQMQVKRSERDALFMPFWRLYNHQPQLNFTREVDLAQAEDINVVADGIHAVAIDGKLVQGDQHRIRIPAGKHTLNIQVFNAAAPPSTYVEGATIHSDESWSVGPRPNAMPPHYGATQAAHWNFDRPDTRPSAFKLPTREIRPVKTSSGPHDLLVDFGEETIGFIKLRNLRGSGGVALYYGETMEEAMSPEACETLDKFDVSQHQGDFLSPNSRALRYVNIQLSEGMRVDDVALMYEYLPLTQHGSFKSSDDELNRIWDVSLRSLQLNTREFFLDGVKRDHWVWAGDAVQTYLMNYYTFFDREAVQRTTWALRGADPVDMHINTILDYSLYWFIGVADYYRYTGDAAFVKSVYPRMVTLMDFVLKRRNANGMLEGMQGDWVFVDWAEMPKDGELSVIQLLFARSLQAMAEAAAIAGDDTRAADYRALSAELKAKIMHTFWDPQRQALVHSRENGKLNTLVTRHPNMFALLLGYLEPDQAQMVMRHVLLNDKVTKITTPYMRFYELAALAENGQHAYVTRQMKDYWGGMLREGATCFWEQYDPNQKGVERYAMYGKRFGMSLCHAWGASPVYLLGRYYLGVAPTAPGYKRYSVEPHLGGLAWIEGKVPTPYGDVAIAVTPKRIQVVSPGGQGVLRLDSTTKPRSTAGEIRETRAGQYELPMPDAGTYIVDYSAPVEPAASLPSSDTFVAGPTSGQFISGGDYTTATSTYGYDLPFAGKQPVQGFSAFAAAPQATRWSPMAATTRAPAPPAARPSRSTR</sequence>
<dbReference type="PANTHER" id="PTHR34987:SF6">
    <property type="entry name" value="ALPHA-L-RHAMNOSIDASE SIX-HAIRPIN GLYCOSIDASE DOMAIN-CONTAINING PROTEIN"/>
    <property type="match status" value="1"/>
</dbReference>
<keyword evidence="2" id="KW-0732">Signal</keyword>
<evidence type="ECO:0000259" key="4">
    <source>
        <dbReference type="Pfam" id="PF17390"/>
    </source>
</evidence>
<feature type="domain" description="Alpha-L-rhamnosidase six-hairpin glycosidase" evidence="3">
    <location>
        <begin position="282"/>
        <end position="614"/>
    </location>
</feature>
<evidence type="ECO:0000256" key="2">
    <source>
        <dbReference type="SAM" id="SignalP"/>
    </source>
</evidence>
<dbReference type="OrthoDB" id="9815108at2"/>
<dbReference type="InterPro" id="IPR008928">
    <property type="entry name" value="6-hairpin_glycosidase_sf"/>
</dbReference>
<reference evidence="6 7" key="1">
    <citation type="submission" date="2019-11" db="EMBL/GenBank/DDBJ databases">
        <title>Type strains purchased from KCTC, JCM and DSMZ.</title>
        <authorList>
            <person name="Lu H."/>
        </authorList>
    </citation>
    <scope>NUCLEOTIDE SEQUENCE [LARGE SCALE GENOMIC DNA]</scope>
    <source>
        <strain evidence="6 7">KCTC 22382</strain>
    </source>
</reference>
<dbReference type="InterPro" id="IPR048932">
    <property type="entry name" value="Rhamnosid-like_N_bacteroidetes"/>
</dbReference>
<evidence type="ECO:0000259" key="3">
    <source>
        <dbReference type="Pfam" id="PF17389"/>
    </source>
</evidence>
<dbReference type="Proteomes" id="UP000475582">
    <property type="component" value="Unassembled WGS sequence"/>
</dbReference>
<feature type="domain" description="Alpha-rhamnosidase-like N-terminal" evidence="5">
    <location>
        <begin position="68"/>
        <end position="260"/>
    </location>
</feature>
<keyword evidence="7" id="KW-1185">Reference proteome</keyword>
<dbReference type="InterPro" id="IPR035398">
    <property type="entry name" value="Bac_rhamnosid_C"/>
</dbReference>
<feature type="domain" description="Alpha-L-rhamnosidase C-terminal" evidence="4">
    <location>
        <begin position="618"/>
        <end position="654"/>
    </location>
</feature>
<dbReference type="Pfam" id="PF17389">
    <property type="entry name" value="Bac_rhamnosid6H"/>
    <property type="match status" value="1"/>
</dbReference>
<dbReference type="GO" id="GO:0005975">
    <property type="term" value="P:carbohydrate metabolic process"/>
    <property type="evidence" value="ECO:0007669"/>
    <property type="project" value="InterPro"/>
</dbReference>
<feature type="signal peptide" evidence="2">
    <location>
        <begin position="1"/>
        <end position="21"/>
    </location>
</feature>
<gene>
    <name evidence="6" type="ORF">GM676_05150</name>
</gene>
<dbReference type="InterPro" id="IPR012341">
    <property type="entry name" value="6hp_glycosidase-like_sf"/>
</dbReference>
<evidence type="ECO:0000256" key="1">
    <source>
        <dbReference type="SAM" id="MobiDB-lite"/>
    </source>
</evidence>
<dbReference type="EMBL" id="WNKY01000003">
    <property type="protein sequence ID" value="MTV36968.1"/>
    <property type="molecule type" value="Genomic_DNA"/>
</dbReference>
<organism evidence="6 7">
    <name type="scientific">Duganella radicis</name>
    <dbReference type="NCBI Taxonomy" id="551988"/>
    <lineage>
        <taxon>Bacteria</taxon>
        <taxon>Pseudomonadati</taxon>
        <taxon>Pseudomonadota</taxon>
        <taxon>Betaproteobacteria</taxon>
        <taxon>Burkholderiales</taxon>
        <taxon>Oxalobacteraceae</taxon>
        <taxon>Telluria group</taxon>
        <taxon>Duganella</taxon>
    </lineage>
</organism>
<dbReference type="Gene3D" id="1.50.10.10">
    <property type="match status" value="1"/>
</dbReference>
<dbReference type="Gene3D" id="2.60.420.10">
    <property type="entry name" value="Maltose phosphorylase, domain 3"/>
    <property type="match status" value="1"/>
</dbReference>
<proteinExistence type="predicted"/>
<dbReference type="SUPFAM" id="SSF48208">
    <property type="entry name" value="Six-hairpin glycosidases"/>
    <property type="match status" value="1"/>
</dbReference>
<dbReference type="PANTHER" id="PTHR34987">
    <property type="entry name" value="C, PUTATIVE (AFU_ORTHOLOGUE AFUA_3G02880)-RELATED"/>
    <property type="match status" value="1"/>
</dbReference>
<name>A0A6L6PD33_9BURK</name>
<dbReference type="Gene3D" id="2.60.120.260">
    <property type="entry name" value="Galactose-binding domain-like"/>
    <property type="match status" value="2"/>
</dbReference>
<evidence type="ECO:0000259" key="5">
    <source>
        <dbReference type="Pfam" id="PF21209"/>
    </source>
</evidence>
<feature type="region of interest" description="Disordered" evidence="1">
    <location>
        <begin position="774"/>
        <end position="796"/>
    </location>
</feature>
<feature type="chain" id="PRO_5026778190" evidence="2">
    <location>
        <begin position="22"/>
        <end position="796"/>
    </location>
</feature>
<comment type="caution">
    <text evidence="6">The sequence shown here is derived from an EMBL/GenBank/DDBJ whole genome shotgun (WGS) entry which is preliminary data.</text>
</comment>
<dbReference type="InterPro" id="IPR035396">
    <property type="entry name" value="Bac_rhamnosid6H"/>
</dbReference>
<protein>
    <submittedName>
        <fullName evidence="6">Bacterial alpha-L-rhamnosidase</fullName>
    </submittedName>
</protein>
<evidence type="ECO:0000313" key="7">
    <source>
        <dbReference type="Proteomes" id="UP000475582"/>
    </source>
</evidence>
<evidence type="ECO:0000313" key="6">
    <source>
        <dbReference type="EMBL" id="MTV36968.1"/>
    </source>
</evidence>
<dbReference type="Pfam" id="PF21209">
    <property type="entry name" value="Bac_rhamnosid-like_N"/>
    <property type="match status" value="1"/>
</dbReference>
<dbReference type="Pfam" id="PF17390">
    <property type="entry name" value="Bac_rhamnosid_C"/>
    <property type="match status" value="1"/>
</dbReference>